<gene>
    <name evidence="1" type="ORF">GGR21_002598</name>
</gene>
<sequence length="383" mass="44667">MDSKFDDIAPLYDHEVEQSIKDMLADPGFQHAVGYIIPNVDWDEFSAEMLKYKTKEEFQAKMIYPVVSMLGARVSTSFRGDKWENIDTSVEHLFLSNHRDIVLDAGLFNILRHKEGLRTTEIAIGDNLLIHSWIDKLVRLNKSFIVRRGLSIKERLTSSKHLSEYIHYAITTKKESVWVAQREGRAKNSDDKTQDSLLKMLALYPDDKSFLESLKELNLIPLSISYEYDPTDYLKAKEFQQKRDDPDFKKSQRDDLLNMEIGILGNKGNVVFRFGKCINPELDKITTPDKRLQPELAAKIIDKEIHSNYEIYPCNYIAHDLLHNENRFGDKYTSVQVEDFKNYLNTQIAKIDLDYIDHDFAWEKMLEMYSNTLMNYLIATQPE</sequence>
<evidence type="ECO:0000313" key="1">
    <source>
        <dbReference type="EMBL" id="MBB4036692.1"/>
    </source>
</evidence>
<dbReference type="GO" id="GO:0019698">
    <property type="term" value="P:D-galacturonate catabolic process"/>
    <property type="evidence" value="ECO:0007669"/>
    <property type="project" value="TreeGrafter"/>
</dbReference>
<dbReference type="AlphaFoldDB" id="A0A840CW39"/>
<dbReference type="RefSeq" id="WP_183307583.1">
    <property type="nucleotide sequence ID" value="NZ_JACIEP010000008.1"/>
</dbReference>
<name>A0A840CW39_9BACT</name>
<accession>A0A840CW39</accession>
<comment type="caution">
    <text evidence="1">The sequence shown here is derived from an EMBL/GenBank/DDBJ whole genome shotgun (WGS) entry which is preliminary data.</text>
</comment>
<reference evidence="1 2" key="1">
    <citation type="submission" date="2020-08" db="EMBL/GenBank/DDBJ databases">
        <title>Genomic Encyclopedia of Type Strains, Phase IV (KMG-IV): sequencing the most valuable type-strain genomes for metagenomic binning, comparative biology and taxonomic classification.</title>
        <authorList>
            <person name="Goeker M."/>
        </authorList>
    </citation>
    <scope>NUCLEOTIDE SEQUENCE [LARGE SCALE GENOMIC DNA]</scope>
    <source>
        <strain evidence="1 2">DSM 104969</strain>
    </source>
</reference>
<organism evidence="1 2">
    <name type="scientific">Dysgonomonas hofstadii</name>
    <dbReference type="NCBI Taxonomy" id="637886"/>
    <lineage>
        <taxon>Bacteria</taxon>
        <taxon>Pseudomonadati</taxon>
        <taxon>Bacteroidota</taxon>
        <taxon>Bacteroidia</taxon>
        <taxon>Bacteroidales</taxon>
        <taxon>Dysgonomonadaceae</taxon>
        <taxon>Dysgonomonas</taxon>
    </lineage>
</organism>
<proteinExistence type="predicted"/>
<dbReference type="Proteomes" id="UP000555103">
    <property type="component" value="Unassembled WGS sequence"/>
</dbReference>
<dbReference type="EMBL" id="JACIEP010000008">
    <property type="protein sequence ID" value="MBB4036692.1"/>
    <property type="molecule type" value="Genomic_DNA"/>
</dbReference>
<protein>
    <recommendedName>
        <fullName evidence="3">Acyltransferase</fullName>
    </recommendedName>
</protein>
<keyword evidence="2" id="KW-1185">Reference proteome</keyword>
<dbReference type="PANTHER" id="PTHR30068:SF3">
    <property type="entry name" value="PHOSPHOLIPID_GLYCEROL ACYLTRANSFERASE DOMAIN-CONTAINING PROTEIN"/>
    <property type="match status" value="1"/>
</dbReference>
<dbReference type="GO" id="GO:0042840">
    <property type="term" value="P:D-glucuronate catabolic process"/>
    <property type="evidence" value="ECO:0007669"/>
    <property type="project" value="TreeGrafter"/>
</dbReference>
<dbReference type="PANTHER" id="PTHR30068">
    <property type="entry name" value="URONATE ISOMERASE"/>
    <property type="match status" value="1"/>
</dbReference>
<evidence type="ECO:0000313" key="2">
    <source>
        <dbReference type="Proteomes" id="UP000555103"/>
    </source>
</evidence>
<evidence type="ECO:0008006" key="3">
    <source>
        <dbReference type="Google" id="ProtNLM"/>
    </source>
</evidence>